<keyword evidence="1" id="KW-0472">Membrane</keyword>
<dbReference type="RefSeq" id="WP_379044102.1">
    <property type="nucleotide sequence ID" value="NZ_JBHULZ010000023.1"/>
</dbReference>
<organism evidence="2 3">
    <name type="scientific">Mesonia sediminis</name>
    <dbReference type="NCBI Taxonomy" id="1703946"/>
    <lineage>
        <taxon>Bacteria</taxon>
        <taxon>Pseudomonadati</taxon>
        <taxon>Bacteroidota</taxon>
        <taxon>Flavobacteriia</taxon>
        <taxon>Flavobacteriales</taxon>
        <taxon>Flavobacteriaceae</taxon>
        <taxon>Mesonia</taxon>
    </lineage>
</organism>
<evidence type="ECO:0008006" key="4">
    <source>
        <dbReference type="Google" id="ProtNLM"/>
    </source>
</evidence>
<accession>A0ABW5SBE6</accession>
<gene>
    <name evidence="2" type="ORF">ACFSQ0_03360</name>
</gene>
<name>A0ABW5SBE6_9FLAO</name>
<keyword evidence="1" id="KW-0812">Transmembrane</keyword>
<proteinExistence type="predicted"/>
<protein>
    <recommendedName>
        <fullName evidence="4">AtpZ/AtpI family protein</fullName>
    </recommendedName>
</protein>
<evidence type="ECO:0000313" key="2">
    <source>
        <dbReference type="EMBL" id="MFD2697017.1"/>
    </source>
</evidence>
<sequence length="74" mass="8793">MKMSKLNKETIKHGVYSGFFYALGMALFDYLGHQDFDLWKFIFGLLFFGFFMGLLFRPTLRKKINSAQKKDRLK</sequence>
<dbReference type="Proteomes" id="UP001597357">
    <property type="component" value="Unassembled WGS sequence"/>
</dbReference>
<feature type="transmembrane region" description="Helical" evidence="1">
    <location>
        <begin position="12"/>
        <end position="32"/>
    </location>
</feature>
<feature type="transmembrane region" description="Helical" evidence="1">
    <location>
        <begin position="38"/>
        <end position="56"/>
    </location>
</feature>
<dbReference type="EMBL" id="JBHULZ010000023">
    <property type="protein sequence ID" value="MFD2697017.1"/>
    <property type="molecule type" value="Genomic_DNA"/>
</dbReference>
<evidence type="ECO:0000256" key="1">
    <source>
        <dbReference type="SAM" id="Phobius"/>
    </source>
</evidence>
<keyword evidence="3" id="KW-1185">Reference proteome</keyword>
<comment type="caution">
    <text evidence="2">The sequence shown here is derived from an EMBL/GenBank/DDBJ whole genome shotgun (WGS) entry which is preliminary data.</text>
</comment>
<keyword evidence="1" id="KW-1133">Transmembrane helix</keyword>
<reference evidence="3" key="1">
    <citation type="journal article" date="2019" name="Int. J. Syst. Evol. Microbiol.">
        <title>The Global Catalogue of Microorganisms (GCM) 10K type strain sequencing project: providing services to taxonomists for standard genome sequencing and annotation.</title>
        <authorList>
            <consortium name="The Broad Institute Genomics Platform"/>
            <consortium name="The Broad Institute Genome Sequencing Center for Infectious Disease"/>
            <person name="Wu L."/>
            <person name="Ma J."/>
        </authorList>
    </citation>
    <scope>NUCLEOTIDE SEQUENCE [LARGE SCALE GENOMIC DNA]</scope>
    <source>
        <strain evidence="3">KCTC 42255</strain>
    </source>
</reference>
<evidence type="ECO:0000313" key="3">
    <source>
        <dbReference type="Proteomes" id="UP001597357"/>
    </source>
</evidence>